<name>A0AC34G2S0_9BILA</name>
<protein>
    <submittedName>
        <fullName evidence="2">MULE transposase domain-containing protein</fullName>
    </submittedName>
</protein>
<dbReference type="WBParaSite" id="ES5_v2.g23881.t1">
    <property type="protein sequence ID" value="ES5_v2.g23881.t1"/>
    <property type="gene ID" value="ES5_v2.g23881"/>
</dbReference>
<accession>A0AC34G2S0</accession>
<proteinExistence type="predicted"/>
<reference evidence="2" key="1">
    <citation type="submission" date="2022-11" db="UniProtKB">
        <authorList>
            <consortium name="WormBaseParasite"/>
        </authorList>
    </citation>
    <scope>IDENTIFICATION</scope>
</reference>
<sequence>MNRKTRETYESALSALKALVNNVNPETAMMDFEIAFHQAFAAVFPETFISGCFFHLCENIRRNISEVGLKIAVRDNHQLATSMAIFRALAFFPVEFVERAFVVLKNHLEELYSERDDFAAIMAVCDYFEETYVGKLVRRRRNQPLFAKELWNMYEKTVEGDPRTNNSVEGGHNKLHSF</sequence>
<dbReference type="Proteomes" id="UP000887579">
    <property type="component" value="Unplaced"/>
</dbReference>
<organism evidence="1 2">
    <name type="scientific">Panagrolaimus sp. ES5</name>
    <dbReference type="NCBI Taxonomy" id="591445"/>
    <lineage>
        <taxon>Eukaryota</taxon>
        <taxon>Metazoa</taxon>
        <taxon>Ecdysozoa</taxon>
        <taxon>Nematoda</taxon>
        <taxon>Chromadorea</taxon>
        <taxon>Rhabditida</taxon>
        <taxon>Tylenchina</taxon>
        <taxon>Panagrolaimomorpha</taxon>
        <taxon>Panagrolaimoidea</taxon>
        <taxon>Panagrolaimidae</taxon>
        <taxon>Panagrolaimus</taxon>
    </lineage>
</organism>
<evidence type="ECO:0000313" key="2">
    <source>
        <dbReference type="WBParaSite" id="ES5_v2.g23881.t1"/>
    </source>
</evidence>
<evidence type="ECO:0000313" key="1">
    <source>
        <dbReference type="Proteomes" id="UP000887579"/>
    </source>
</evidence>